<reference evidence="4 5" key="1">
    <citation type="journal article" date="2019" name="Int. J. Syst. Evol. Microbiol.">
        <title>The Global Catalogue of Microorganisms (GCM) 10K type strain sequencing project: providing services to taxonomists for standard genome sequencing and annotation.</title>
        <authorList>
            <consortium name="The Broad Institute Genomics Platform"/>
            <consortium name="The Broad Institute Genome Sequencing Center for Infectious Disease"/>
            <person name="Wu L."/>
            <person name="Ma J."/>
        </authorList>
    </citation>
    <scope>NUCLEOTIDE SEQUENCE [LARGE SCALE GENOMIC DNA]</scope>
    <source>
        <strain evidence="4 5">GX26</strain>
    </source>
</reference>
<feature type="compositionally biased region" description="Pro residues" evidence="1">
    <location>
        <begin position="157"/>
        <end position="166"/>
    </location>
</feature>
<dbReference type="AlphaFoldDB" id="A0ABD5VHD4"/>
<feature type="region of interest" description="Disordered" evidence="1">
    <location>
        <begin position="154"/>
        <end position="179"/>
    </location>
</feature>
<dbReference type="InterPro" id="IPR052906">
    <property type="entry name" value="Type_IV_Methyl-Rstrct_Enzyme"/>
</dbReference>
<keyword evidence="5" id="KW-1185">Reference proteome</keyword>
<dbReference type="Gene3D" id="3.40.1350.10">
    <property type="match status" value="1"/>
</dbReference>
<accession>A0ABD5VHD4</accession>
<feature type="domain" description="DUF4332" evidence="3">
    <location>
        <begin position="194"/>
        <end position="286"/>
    </location>
</feature>
<dbReference type="EMBL" id="JBHSXN010000004">
    <property type="protein sequence ID" value="MFC6954929.1"/>
    <property type="molecule type" value="Genomic_DNA"/>
</dbReference>
<protein>
    <submittedName>
        <fullName evidence="4">DUF4332 domain-containing protein</fullName>
    </submittedName>
</protein>
<dbReference type="Proteomes" id="UP001596395">
    <property type="component" value="Unassembled WGS sequence"/>
</dbReference>
<proteinExistence type="predicted"/>
<dbReference type="PANTHER" id="PTHR30015">
    <property type="entry name" value="MRR RESTRICTION SYSTEM PROTEIN"/>
    <property type="match status" value="1"/>
</dbReference>
<name>A0ABD5VHD4_9EURY</name>
<dbReference type="InterPro" id="IPR007560">
    <property type="entry name" value="Restrct_endonuc_IV_Mrr"/>
</dbReference>
<feature type="domain" description="Restriction endonuclease type IV Mrr" evidence="2">
    <location>
        <begin position="5"/>
        <end position="120"/>
    </location>
</feature>
<dbReference type="SUPFAM" id="SSF52980">
    <property type="entry name" value="Restriction endonuclease-like"/>
    <property type="match status" value="1"/>
</dbReference>
<evidence type="ECO:0000259" key="3">
    <source>
        <dbReference type="Pfam" id="PF14229"/>
    </source>
</evidence>
<dbReference type="Pfam" id="PF04471">
    <property type="entry name" value="Mrr_cat"/>
    <property type="match status" value="1"/>
</dbReference>
<evidence type="ECO:0000256" key="1">
    <source>
        <dbReference type="SAM" id="MobiDB-lite"/>
    </source>
</evidence>
<dbReference type="Gene3D" id="1.10.150.20">
    <property type="entry name" value="5' to 3' exonuclease, C-terminal subdomain"/>
    <property type="match status" value="2"/>
</dbReference>
<sequence length="376" mass="40725">MLSKLRRLSPTAFEEFVAALWEIQGWQTELTPDSHDKGIDVIASQSFPLDLQVHMQVKRFRPESKLNTSDVRSISGLAMSRDVNVVAIITTSSFTGPAVEFAADFNQIKLIDGNQLTDLIQQLGCERVLDRYLATEDWSRIELASYQGSVPLYSPAPNFPTGPHAPPARDEDHETSADEDGAAWRFQSVTALDGVGDDTANTLAREGIHTIGDLATVGVAQESSKFALSQSRLAALVSAAQDWDGGSITRITGIGPEKAAALTAAGVETVADLAGADPGAVAKYTESRVETVKKWIREAAYLRGDTALVRKLLPEESIPLESLENIGAQRADDFESLGIESAQDLAVVDPYAIAAESTFAVSQLRRWSRQARYSAY</sequence>
<comment type="caution">
    <text evidence="4">The sequence shown here is derived from an EMBL/GenBank/DDBJ whole genome shotgun (WGS) entry which is preliminary data.</text>
</comment>
<evidence type="ECO:0000313" key="4">
    <source>
        <dbReference type="EMBL" id="MFC6954929.1"/>
    </source>
</evidence>
<dbReference type="InterPro" id="IPR025567">
    <property type="entry name" value="DUF4332"/>
</dbReference>
<organism evidence="4 5">
    <name type="scientific">Halorubellus litoreus</name>
    <dbReference type="NCBI Taxonomy" id="755308"/>
    <lineage>
        <taxon>Archaea</taxon>
        <taxon>Methanobacteriati</taxon>
        <taxon>Methanobacteriota</taxon>
        <taxon>Stenosarchaea group</taxon>
        <taxon>Halobacteria</taxon>
        <taxon>Halobacteriales</taxon>
        <taxon>Halorubellaceae</taxon>
        <taxon>Halorubellus</taxon>
    </lineage>
</organism>
<dbReference type="InterPro" id="IPR011856">
    <property type="entry name" value="tRNA_endonuc-like_dom_sf"/>
</dbReference>
<evidence type="ECO:0000313" key="5">
    <source>
        <dbReference type="Proteomes" id="UP001596395"/>
    </source>
</evidence>
<feature type="compositionally biased region" description="Basic and acidic residues" evidence="1">
    <location>
        <begin position="167"/>
        <end position="176"/>
    </location>
</feature>
<dbReference type="Pfam" id="PF14229">
    <property type="entry name" value="DUF4332"/>
    <property type="match status" value="1"/>
</dbReference>
<dbReference type="RefSeq" id="WP_336351867.1">
    <property type="nucleotide sequence ID" value="NZ_JAZAQL010000004.1"/>
</dbReference>
<dbReference type="PANTHER" id="PTHR30015:SF7">
    <property type="entry name" value="TYPE IV METHYL-DIRECTED RESTRICTION ENZYME ECOKMRR"/>
    <property type="match status" value="1"/>
</dbReference>
<evidence type="ECO:0000259" key="2">
    <source>
        <dbReference type="Pfam" id="PF04471"/>
    </source>
</evidence>
<dbReference type="InterPro" id="IPR011335">
    <property type="entry name" value="Restrct_endonuc-II-like"/>
</dbReference>
<gene>
    <name evidence="4" type="ORF">ACFQGB_18845</name>
</gene>